<proteinExistence type="predicted"/>
<keyword evidence="1" id="KW-1133">Transmembrane helix</keyword>
<protein>
    <submittedName>
        <fullName evidence="2">Uncharacterized protein</fullName>
    </submittedName>
</protein>
<reference evidence="2 3" key="1">
    <citation type="journal article" date="2015" name="Proc. Natl. Acad. Sci. U.S.A.">
        <title>The resurrection genome of Boea hygrometrica: A blueprint for survival of dehydration.</title>
        <authorList>
            <person name="Xiao L."/>
            <person name="Yang G."/>
            <person name="Zhang L."/>
            <person name="Yang X."/>
            <person name="Zhao S."/>
            <person name="Ji Z."/>
            <person name="Zhou Q."/>
            <person name="Hu M."/>
            <person name="Wang Y."/>
            <person name="Chen M."/>
            <person name="Xu Y."/>
            <person name="Jin H."/>
            <person name="Xiao X."/>
            <person name="Hu G."/>
            <person name="Bao F."/>
            <person name="Hu Y."/>
            <person name="Wan P."/>
            <person name="Li L."/>
            <person name="Deng X."/>
            <person name="Kuang T."/>
            <person name="Xiang C."/>
            <person name="Zhu J.K."/>
            <person name="Oliver M.J."/>
            <person name="He Y."/>
        </authorList>
    </citation>
    <scope>NUCLEOTIDE SEQUENCE [LARGE SCALE GENOMIC DNA]</scope>
    <source>
        <strain evidence="3">cv. XS01</strain>
    </source>
</reference>
<organism evidence="2 3">
    <name type="scientific">Dorcoceras hygrometricum</name>
    <dbReference type="NCBI Taxonomy" id="472368"/>
    <lineage>
        <taxon>Eukaryota</taxon>
        <taxon>Viridiplantae</taxon>
        <taxon>Streptophyta</taxon>
        <taxon>Embryophyta</taxon>
        <taxon>Tracheophyta</taxon>
        <taxon>Spermatophyta</taxon>
        <taxon>Magnoliopsida</taxon>
        <taxon>eudicotyledons</taxon>
        <taxon>Gunneridae</taxon>
        <taxon>Pentapetalae</taxon>
        <taxon>asterids</taxon>
        <taxon>lamiids</taxon>
        <taxon>Lamiales</taxon>
        <taxon>Gesneriaceae</taxon>
        <taxon>Didymocarpoideae</taxon>
        <taxon>Trichosporeae</taxon>
        <taxon>Loxocarpinae</taxon>
        <taxon>Dorcoceras</taxon>
    </lineage>
</organism>
<keyword evidence="1" id="KW-0812">Transmembrane</keyword>
<accession>A0A2Z7D3R9</accession>
<dbReference type="AlphaFoldDB" id="A0A2Z7D3R9"/>
<name>A0A2Z7D3R9_9LAMI</name>
<gene>
    <name evidence="2" type="ORF">F511_16468</name>
</gene>
<keyword evidence="1" id="KW-0472">Membrane</keyword>
<feature type="transmembrane region" description="Helical" evidence="1">
    <location>
        <begin position="82"/>
        <end position="108"/>
    </location>
</feature>
<keyword evidence="3" id="KW-1185">Reference proteome</keyword>
<evidence type="ECO:0000256" key="1">
    <source>
        <dbReference type="SAM" id="Phobius"/>
    </source>
</evidence>
<dbReference type="Proteomes" id="UP000250235">
    <property type="component" value="Unassembled WGS sequence"/>
</dbReference>
<evidence type="ECO:0000313" key="3">
    <source>
        <dbReference type="Proteomes" id="UP000250235"/>
    </source>
</evidence>
<dbReference type="EMBL" id="KQ990117">
    <property type="protein sequence ID" value="KZV53640.1"/>
    <property type="molecule type" value="Genomic_DNA"/>
</dbReference>
<sequence>MQSTVACDWVHKSLRLVDQLVKICLQLIQTTSFAMHPRLVNYNTVALVWIYCSFPQVYLESCTCWFLARRQNAVVSIYPNDIVLISLTSSIINWLHCISLLIVMTSLLTSSSLIQLLRFLSTADC</sequence>
<evidence type="ECO:0000313" key="2">
    <source>
        <dbReference type="EMBL" id="KZV53640.1"/>
    </source>
</evidence>